<feature type="compositionally biased region" description="Basic and acidic residues" evidence="1">
    <location>
        <begin position="584"/>
        <end position="594"/>
    </location>
</feature>
<dbReference type="RefSeq" id="XP_009158245.1">
    <property type="nucleotide sequence ID" value="XM_009159997.1"/>
</dbReference>
<evidence type="ECO:0000256" key="1">
    <source>
        <dbReference type="SAM" id="MobiDB-lite"/>
    </source>
</evidence>
<dbReference type="OMA" id="WEARYES"/>
<dbReference type="eggNOG" id="ENOG502SSPQ">
    <property type="taxonomic scope" value="Eukaryota"/>
</dbReference>
<dbReference type="HOGENOM" id="CLU_463182_0_0_1"/>
<dbReference type="GeneID" id="20310447"/>
<protein>
    <submittedName>
        <fullName evidence="2">Uncharacterized protein</fullName>
    </submittedName>
</protein>
<evidence type="ECO:0000313" key="2">
    <source>
        <dbReference type="EMBL" id="EHY57784.1"/>
    </source>
</evidence>
<name>H6C1Q5_EXODN</name>
<organism evidence="2 3">
    <name type="scientific">Exophiala dermatitidis (strain ATCC 34100 / CBS 525.76 / NIH/UT8656)</name>
    <name type="common">Black yeast</name>
    <name type="synonym">Wangiella dermatitidis</name>
    <dbReference type="NCBI Taxonomy" id="858893"/>
    <lineage>
        <taxon>Eukaryota</taxon>
        <taxon>Fungi</taxon>
        <taxon>Dikarya</taxon>
        <taxon>Ascomycota</taxon>
        <taxon>Pezizomycotina</taxon>
        <taxon>Eurotiomycetes</taxon>
        <taxon>Chaetothyriomycetidae</taxon>
        <taxon>Chaetothyriales</taxon>
        <taxon>Herpotrichiellaceae</taxon>
        <taxon>Exophiala</taxon>
    </lineage>
</organism>
<feature type="compositionally biased region" description="Low complexity" evidence="1">
    <location>
        <begin position="448"/>
        <end position="458"/>
    </location>
</feature>
<dbReference type="EMBL" id="JH226134">
    <property type="protein sequence ID" value="EHY57784.1"/>
    <property type="molecule type" value="Genomic_DNA"/>
</dbReference>
<dbReference type="VEuPathDB" id="FungiDB:HMPREF1120_05808"/>
<proteinExistence type="predicted"/>
<dbReference type="AlphaFoldDB" id="H6C1Q5"/>
<keyword evidence="3" id="KW-1185">Reference proteome</keyword>
<dbReference type="Proteomes" id="UP000007304">
    <property type="component" value="Unassembled WGS sequence"/>
</dbReference>
<sequence length="594" mass="66654">MKQLFHFDSVHDATSNPAGDNAILPTFQQVADEDYVAFVDRRRARIGKEAPRPPHYTHSRWGGVTRVATPDRLPKTQDQLDLKEFLRQPLSNNEIDTVIEHHFCYDPWHQYEQEDRQEMQRIYYLPGAAAKLGGWEGVQKAHIMSRHRIKERWQQLGVWDLKWGIPVNLKGLFQPADEFNWWPWLNPGYALSPIGNAKLKEPEICAARRYLQKKKEQGREAEAPARIMELANRAAGISANHDESPITSRPWFLFALEVAAEEVRLGRHPRADRHDTFLTARINVAARWQRDGYWKDSWTDNAKFGSFEDGWSSLPGWTWGHELPSPGTPDPDGMEFTPSEIDAIEAIRPPTPPPWPKPAPGASPAAWHVWKHFNKRLASDLAEQQSTPRPPDDDEDSLGRPGAVASGTAGESAHQSILEDDADMAPRAEHSRASIRATTSRNLHRQARQSATATTTRRPLTRLDAGTTCSDPASIASPSAAGRNRKSKGDAKVIRAPIPKPKQAPPTRRSLRVAGRQRRSEGVTVPVGDAASSEPLKAKDHGHVAPRPQRNRQVKETSTRTTGRTANRAQGRRAPISPKLQGVVKEKRTGRLRR</sequence>
<gene>
    <name evidence="2" type="ORF">HMPREF1120_05808</name>
</gene>
<evidence type="ECO:0000313" key="3">
    <source>
        <dbReference type="Proteomes" id="UP000007304"/>
    </source>
</evidence>
<feature type="region of interest" description="Disordered" evidence="1">
    <location>
        <begin position="381"/>
        <end position="594"/>
    </location>
</feature>
<feature type="compositionally biased region" description="Polar residues" evidence="1">
    <location>
        <begin position="559"/>
        <end position="568"/>
    </location>
</feature>
<accession>H6C1Q5</accession>
<feature type="compositionally biased region" description="Low complexity" evidence="1">
    <location>
        <begin position="470"/>
        <end position="481"/>
    </location>
</feature>
<reference evidence="2" key="1">
    <citation type="submission" date="2011-07" db="EMBL/GenBank/DDBJ databases">
        <title>The Genome Sequence of Exophiala (Wangiella) dermatitidis NIH/UT8656.</title>
        <authorList>
            <consortium name="The Broad Institute Genome Sequencing Platform"/>
            <person name="Cuomo C."/>
            <person name="Wang Z."/>
            <person name="Hunicke-Smith S."/>
            <person name="Szanislo P.J."/>
            <person name="Earl A."/>
            <person name="Young S.K."/>
            <person name="Zeng Q."/>
            <person name="Gargeya S."/>
            <person name="Fitzgerald M."/>
            <person name="Haas B."/>
            <person name="Abouelleil A."/>
            <person name="Alvarado L."/>
            <person name="Arachchi H.M."/>
            <person name="Berlin A."/>
            <person name="Brown A."/>
            <person name="Chapman S.B."/>
            <person name="Chen Z."/>
            <person name="Dunbar C."/>
            <person name="Freedman E."/>
            <person name="Gearin G."/>
            <person name="Gellesch M."/>
            <person name="Goldberg J."/>
            <person name="Griggs A."/>
            <person name="Gujja S."/>
            <person name="Heiman D."/>
            <person name="Howarth C."/>
            <person name="Larson L."/>
            <person name="Lui A."/>
            <person name="MacDonald P.J.P."/>
            <person name="Montmayeur A."/>
            <person name="Murphy C."/>
            <person name="Neiman D."/>
            <person name="Pearson M."/>
            <person name="Priest M."/>
            <person name="Roberts A."/>
            <person name="Saif S."/>
            <person name="Shea T."/>
            <person name="Shenoy N."/>
            <person name="Sisk P."/>
            <person name="Stolte C."/>
            <person name="Sykes S."/>
            <person name="Wortman J."/>
            <person name="Nusbaum C."/>
            <person name="Birren B."/>
        </authorList>
    </citation>
    <scope>NUCLEOTIDE SEQUENCE</scope>
    <source>
        <strain evidence="2">NIH/UT8656</strain>
    </source>
</reference>
<dbReference type="InParanoid" id="H6C1Q5"/>